<evidence type="ECO:0000256" key="6">
    <source>
        <dbReference type="ARBA" id="ARBA00023235"/>
    </source>
</evidence>
<keyword evidence="5" id="KW-0238">DNA-binding</keyword>
<keyword evidence="11" id="KW-1185">Reference proteome</keyword>
<name>A0A4R2HF23_9SPHI</name>
<reference evidence="11" key="2">
    <citation type="journal article" date="2019" name="Int. J. Syst. Evol. Microbiol.">
        <title>The Global Catalogue of Microorganisms (GCM) 10K type strain sequencing project: providing services to taxonomists for standard genome sequencing and annotation.</title>
        <authorList>
            <consortium name="The Broad Institute Genomics Platform"/>
            <consortium name="The Broad Institute Genome Sequencing Center for Infectious Disease"/>
            <person name="Wu L."/>
            <person name="Ma J."/>
        </authorList>
    </citation>
    <scope>NUCLEOTIDE SEQUENCE [LARGE SCALE GENOMIC DNA]</scope>
    <source>
        <strain evidence="11">CGMCC 1.15644</strain>
    </source>
</reference>
<evidence type="ECO:0000256" key="1">
    <source>
        <dbReference type="ARBA" id="ARBA00022741"/>
    </source>
</evidence>
<dbReference type="Gene3D" id="3.40.50.300">
    <property type="entry name" value="P-loop containing nucleotide triphosphate hydrolases"/>
    <property type="match status" value="2"/>
</dbReference>
<dbReference type="Pfam" id="PF01935">
    <property type="entry name" value="DUF87"/>
    <property type="match status" value="1"/>
</dbReference>
<dbReference type="GO" id="GO:0016787">
    <property type="term" value="F:hydrolase activity"/>
    <property type="evidence" value="ECO:0007669"/>
    <property type="project" value="UniProtKB-KW"/>
</dbReference>
<sequence length="593" mass="66135">MFNLQISPYSDNSFVGYVTLVSPSITNVHFPSSVLLKKFYKSDEGFHALTGKYVIIEGSGNGFLGKIIEIALPESERLSLTESRYDRESFHPTGKVEILLCFDNYHLKAKKGLDQLPPVGAKVYLCSNQFLGSLLTEFGNSGTNSSPDKLIQLANLPQDEEHIINVSAQALFGRHCAVVGTTGGGKSWTVAKLVQEVLANNGKAILIDATGEYKTLGAHPNVSFLEFNVLGDTEVYFDYRRLRETDLYALFRPTGQAQIPKLQEAMRSLRLVNLLESKVEKTVNDAHIVDSGNNFLLENESWGFKLLKKEGNVRQRITKAYKENIGVFDVSCNFDINALPYQVFNECVRDFGGGENYGASDTAAAGFCQSMISRILVTLGNEAFKKTFGFKADDLAKNELSEMIDGFLKHDAKKNVLIISVANIPSENKLREILVNAIGRFLLEKALKGKFKSTAEDKNKKSVLLFLDEAHLFLDKRIKDEYSIEVELDAYDRIAKECRKYGLFLILSTQMPRDIPKGVLSQMGTFIVHRLINQQDREAIEYACSEANRSALSFLPILSSGEAMLTGVDFPMPIVLKIREPEIKPNSITPQVF</sequence>
<dbReference type="InterPro" id="IPR003593">
    <property type="entry name" value="AAA+_ATPase"/>
</dbReference>
<reference evidence="8" key="4">
    <citation type="submission" date="2024-05" db="EMBL/GenBank/DDBJ databases">
        <authorList>
            <person name="Sun Q."/>
            <person name="Zhou Y."/>
        </authorList>
    </citation>
    <scope>NUCLEOTIDE SEQUENCE</scope>
    <source>
        <strain evidence="8">CGMCC 1.15644</strain>
    </source>
</reference>
<evidence type="ECO:0000256" key="3">
    <source>
        <dbReference type="ARBA" id="ARBA00022806"/>
    </source>
</evidence>
<dbReference type="GO" id="GO:0003677">
    <property type="term" value="F:DNA binding"/>
    <property type="evidence" value="ECO:0007669"/>
    <property type="project" value="UniProtKB-KW"/>
</dbReference>
<evidence type="ECO:0000313" key="8">
    <source>
        <dbReference type="EMBL" id="GGE58665.1"/>
    </source>
</evidence>
<keyword evidence="1" id="KW-0547">Nucleotide-binding</keyword>
<evidence type="ECO:0000256" key="4">
    <source>
        <dbReference type="ARBA" id="ARBA00022840"/>
    </source>
</evidence>
<dbReference type="PANTHER" id="PTHR42957:SF1">
    <property type="entry name" value="HELICASE MJ1565-RELATED"/>
    <property type="match status" value="1"/>
</dbReference>
<dbReference type="Pfam" id="PF05872">
    <property type="entry name" value="HerA_C"/>
    <property type="match status" value="1"/>
</dbReference>
<keyword evidence="3" id="KW-0347">Helicase</keyword>
<protein>
    <recommendedName>
        <fullName evidence="7">AAA+ ATPase domain-containing protein</fullName>
    </recommendedName>
</protein>
<dbReference type="EMBL" id="SLWO01000003">
    <property type="protein sequence ID" value="TCO27069.1"/>
    <property type="molecule type" value="Genomic_DNA"/>
</dbReference>
<dbReference type="AlphaFoldDB" id="A0A4R2HF23"/>
<keyword evidence="6" id="KW-0413">Isomerase</keyword>
<evidence type="ECO:0000313" key="9">
    <source>
        <dbReference type="EMBL" id="TCO27069.1"/>
    </source>
</evidence>
<dbReference type="PANTHER" id="PTHR42957">
    <property type="entry name" value="HELICASE MJ1565-RELATED"/>
    <property type="match status" value="1"/>
</dbReference>
<dbReference type="RefSeq" id="WP_132531491.1">
    <property type="nucleotide sequence ID" value="NZ_BMJO01000004.1"/>
</dbReference>
<evidence type="ECO:0000259" key="7">
    <source>
        <dbReference type="SMART" id="SM00382"/>
    </source>
</evidence>
<evidence type="ECO:0000313" key="11">
    <source>
        <dbReference type="Proteomes" id="UP000622648"/>
    </source>
</evidence>
<dbReference type="Proteomes" id="UP000295684">
    <property type="component" value="Unassembled WGS sequence"/>
</dbReference>
<evidence type="ECO:0000256" key="2">
    <source>
        <dbReference type="ARBA" id="ARBA00022801"/>
    </source>
</evidence>
<organism evidence="9 10">
    <name type="scientific">Pedobacter psychrotolerans</name>
    <dbReference type="NCBI Taxonomy" id="1843235"/>
    <lineage>
        <taxon>Bacteria</taxon>
        <taxon>Pseudomonadati</taxon>
        <taxon>Bacteroidota</taxon>
        <taxon>Sphingobacteriia</taxon>
        <taxon>Sphingobacteriales</taxon>
        <taxon>Sphingobacteriaceae</taxon>
        <taxon>Pedobacter</taxon>
    </lineage>
</organism>
<dbReference type="OrthoDB" id="9806951at2"/>
<dbReference type="EMBL" id="BMJO01000004">
    <property type="protein sequence ID" value="GGE58665.1"/>
    <property type="molecule type" value="Genomic_DNA"/>
</dbReference>
<dbReference type="SMART" id="SM00382">
    <property type="entry name" value="AAA"/>
    <property type="match status" value="1"/>
</dbReference>
<dbReference type="InterPro" id="IPR033186">
    <property type="entry name" value="HerA_C"/>
</dbReference>
<feature type="domain" description="AAA+ ATPase" evidence="7">
    <location>
        <begin position="172"/>
        <end position="541"/>
    </location>
</feature>
<dbReference type="InterPro" id="IPR027417">
    <property type="entry name" value="P-loop_NTPase"/>
</dbReference>
<reference evidence="9 10" key="3">
    <citation type="submission" date="2019-03" db="EMBL/GenBank/DDBJ databases">
        <title>Genomic Encyclopedia of Type Strains, Phase IV (KMG-IV): sequencing the most valuable type-strain genomes for metagenomic binning, comparative biology and taxonomic classification.</title>
        <authorList>
            <person name="Goeker M."/>
        </authorList>
    </citation>
    <scope>NUCLEOTIDE SEQUENCE [LARGE SCALE GENOMIC DNA]</scope>
    <source>
        <strain evidence="9 10">DSM 103236</strain>
    </source>
</reference>
<dbReference type="Proteomes" id="UP000622648">
    <property type="component" value="Unassembled WGS sequence"/>
</dbReference>
<proteinExistence type="predicted"/>
<dbReference type="GO" id="GO:0005524">
    <property type="term" value="F:ATP binding"/>
    <property type="evidence" value="ECO:0007669"/>
    <property type="project" value="UniProtKB-KW"/>
</dbReference>
<keyword evidence="2" id="KW-0378">Hydrolase</keyword>
<evidence type="ECO:0000313" key="10">
    <source>
        <dbReference type="Proteomes" id="UP000295684"/>
    </source>
</evidence>
<accession>A0A4R2HF23</accession>
<dbReference type="InterPro" id="IPR002789">
    <property type="entry name" value="HerA_central"/>
</dbReference>
<keyword evidence="4" id="KW-0067">ATP-binding</keyword>
<comment type="caution">
    <text evidence="9">The sequence shown here is derived from an EMBL/GenBank/DDBJ whole genome shotgun (WGS) entry which is preliminary data.</text>
</comment>
<dbReference type="InterPro" id="IPR008571">
    <property type="entry name" value="HerA-like"/>
</dbReference>
<reference evidence="8" key="1">
    <citation type="journal article" date="2014" name="Int. J. Syst. Evol. Microbiol.">
        <title>Complete genome of a new Firmicutes species belonging to the dominant human colonic microbiota ('Ruminococcus bicirculans') reveals two chromosomes and a selective capacity to utilize plant glucans.</title>
        <authorList>
            <consortium name="NISC Comparative Sequencing Program"/>
            <person name="Wegmann U."/>
            <person name="Louis P."/>
            <person name="Goesmann A."/>
            <person name="Henrissat B."/>
            <person name="Duncan S.H."/>
            <person name="Flint H.J."/>
        </authorList>
    </citation>
    <scope>NUCLEOTIDE SEQUENCE</scope>
    <source>
        <strain evidence="8">CGMCC 1.15644</strain>
    </source>
</reference>
<dbReference type="GO" id="GO:0004386">
    <property type="term" value="F:helicase activity"/>
    <property type="evidence" value="ECO:0007669"/>
    <property type="project" value="UniProtKB-KW"/>
</dbReference>
<gene>
    <name evidence="9" type="ORF">EV200_103403</name>
    <name evidence="8" type="ORF">GCM10011413_26430</name>
</gene>
<dbReference type="SUPFAM" id="SSF52540">
    <property type="entry name" value="P-loop containing nucleoside triphosphate hydrolases"/>
    <property type="match status" value="1"/>
</dbReference>
<evidence type="ECO:0000256" key="5">
    <source>
        <dbReference type="ARBA" id="ARBA00023125"/>
    </source>
</evidence>